<dbReference type="AlphaFoldDB" id="A0A1S0TQ11"/>
<reference evidence="1" key="1">
    <citation type="submission" date="2012-04" db="EMBL/GenBank/DDBJ databases">
        <title>The Genome Sequence of Loa loa.</title>
        <authorList>
            <consortium name="The Broad Institute Genome Sequencing Platform"/>
            <consortium name="Broad Institute Genome Sequencing Center for Infectious Disease"/>
            <person name="Nutman T.B."/>
            <person name="Fink D.L."/>
            <person name="Russ C."/>
            <person name="Young S."/>
            <person name="Zeng Q."/>
            <person name="Gargeya S."/>
            <person name="Alvarado L."/>
            <person name="Berlin A."/>
            <person name="Chapman S.B."/>
            <person name="Chen Z."/>
            <person name="Freedman E."/>
            <person name="Gellesch M."/>
            <person name="Goldberg J."/>
            <person name="Griggs A."/>
            <person name="Gujja S."/>
            <person name="Heilman E.R."/>
            <person name="Heiman D."/>
            <person name="Howarth C."/>
            <person name="Mehta T."/>
            <person name="Neiman D."/>
            <person name="Pearson M."/>
            <person name="Roberts A."/>
            <person name="Saif S."/>
            <person name="Shea T."/>
            <person name="Shenoy N."/>
            <person name="Sisk P."/>
            <person name="Stolte C."/>
            <person name="Sykes S."/>
            <person name="White J."/>
            <person name="Yandava C."/>
            <person name="Haas B."/>
            <person name="Henn M.R."/>
            <person name="Nusbaum C."/>
            <person name="Birren B."/>
        </authorList>
    </citation>
    <scope>NUCLEOTIDE SEQUENCE [LARGE SCALE GENOMIC DNA]</scope>
</reference>
<organism evidence="1">
    <name type="scientific">Loa loa</name>
    <name type="common">Eye worm</name>
    <name type="synonym">Filaria loa</name>
    <dbReference type="NCBI Taxonomy" id="7209"/>
    <lineage>
        <taxon>Eukaryota</taxon>
        <taxon>Metazoa</taxon>
        <taxon>Ecdysozoa</taxon>
        <taxon>Nematoda</taxon>
        <taxon>Chromadorea</taxon>
        <taxon>Rhabditida</taxon>
        <taxon>Spirurina</taxon>
        <taxon>Spiruromorpha</taxon>
        <taxon>Filarioidea</taxon>
        <taxon>Onchocercidae</taxon>
        <taxon>Loa</taxon>
    </lineage>
</organism>
<proteinExistence type="predicted"/>
<name>A0A1S0TQ11_LOALO</name>
<dbReference type="CTD" id="9947815"/>
<dbReference type="GeneID" id="9947815"/>
<dbReference type="RefSeq" id="XP_003145944.1">
    <property type="nucleotide sequence ID" value="XM_003145896.1"/>
</dbReference>
<dbReference type="EMBL" id="JH712084">
    <property type="protein sequence ID" value="EFO18126.1"/>
    <property type="molecule type" value="Genomic_DNA"/>
</dbReference>
<gene>
    <name evidence="1" type="ORF">LOAG_10372</name>
</gene>
<dbReference type="InParanoid" id="A0A1S0TQ11"/>
<accession>A0A1S0TQ11</accession>
<sequence>MVSQSDYRYSFVLSTPINMSMMQKKENLLYLLFRGSVGRPPTAVAIYIGSQGTRCCHPGIAHLFRHLSFFPFVCYYFLQAYIKNHIFPELQPFNFTSAYIFVNMKYWQYVSRIRNTEKYGMTQGHHPLIKC</sequence>
<dbReference type="KEGG" id="loa:LOAG_10372"/>
<protein>
    <submittedName>
        <fullName evidence="1">Uncharacterized protein</fullName>
    </submittedName>
</protein>
<evidence type="ECO:0000313" key="1">
    <source>
        <dbReference type="EMBL" id="EFO18126.1"/>
    </source>
</evidence>